<sequence length="99" mass="10370">MPTDTAAQDFTSWLLAQARPGGSDPLSRLAAHLCRRGGRRLPSTPAALAVLLRRTGASPAVHAAAVVAVRQWTEAVRADLLAQADEDAHDGHREALAAA</sequence>
<protein>
    <submittedName>
        <fullName evidence="1">Uncharacterized protein</fullName>
    </submittedName>
</protein>
<dbReference type="Proteomes" id="UP000184428">
    <property type="component" value="Unassembled WGS sequence"/>
</dbReference>
<organism evidence="1 2">
    <name type="scientific">Geodermatophilus obscurus</name>
    <dbReference type="NCBI Taxonomy" id="1861"/>
    <lineage>
        <taxon>Bacteria</taxon>
        <taxon>Bacillati</taxon>
        <taxon>Actinomycetota</taxon>
        <taxon>Actinomycetes</taxon>
        <taxon>Geodermatophilales</taxon>
        <taxon>Geodermatophilaceae</taxon>
        <taxon>Geodermatophilus</taxon>
    </lineage>
</organism>
<gene>
    <name evidence="1" type="ORF">SAMN05660350_01092</name>
</gene>
<dbReference type="RefSeq" id="WP_072914695.1">
    <property type="nucleotide sequence ID" value="NZ_FRDM01000004.1"/>
</dbReference>
<accession>A0A1M7SWQ5</accession>
<dbReference type="AlphaFoldDB" id="A0A1M7SWQ5"/>
<evidence type="ECO:0000313" key="2">
    <source>
        <dbReference type="Proteomes" id="UP000184428"/>
    </source>
</evidence>
<dbReference type="OrthoDB" id="9974545at2"/>
<dbReference type="EMBL" id="FRDM01000004">
    <property type="protein sequence ID" value="SHN62804.1"/>
    <property type="molecule type" value="Genomic_DNA"/>
</dbReference>
<proteinExistence type="predicted"/>
<name>A0A1M7SWQ5_9ACTN</name>
<evidence type="ECO:0000313" key="1">
    <source>
        <dbReference type="EMBL" id="SHN62804.1"/>
    </source>
</evidence>
<reference evidence="1 2" key="1">
    <citation type="submission" date="2016-12" db="EMBL/GenBank/DDBJ databases">
        <authorList>
            <person name="Song W.-J."/>
            <person name="Kurnit D.M."/>
        </authorList>
    </citation>
    <scope>NUCLEOTIDE SEQUENCE [LARGE SCALE GENOMIC DNA]</scope>
    <source>
        <strain evidence="1 2">DSM 43162</strain>
    </source>
</reference>